<reference evidence="1" key="8">
    <citation type="journal article" date="2018" name="J. ISSAAS">
        <title>In Silico Identification of Three Types of Integrative and Conjugative Elements (ICEs) in Elizabethkingia anophelis Strains Isolated from Around the World.</title>
        <authorList>
            <person name="Xu J."/>
            <person name="Pei D."/>
            <person name="Nicholson A."/>
            <person name="Lan Y."/>
            <person name="Xia Q."/>
        </authorList>
    </citation>
    <scope>NUCLEOTIDE SEQUENCE</scope>
</reference>
<dbReference type="AlphaFoldDB" id="A0A455ZEX2"/>
<gene>
    <name evidence="1" type="primary">rteC</name>
</gene>
<sequence>METKTFFRKVTLIKENLTQTIDHICSIEQNRILCLESVLMHIDQSIRTLKLMVSEFVFENAADEIYFFKYLKPYFVAEYIYFSSLLNIEILKPKADLRALKKYYDKELLKIKQHQLKYQHFYDYYYRGATYLDHKYFLRKSYDLKMRLPENLYNYDENFTTSHDQYISCFVAYEKLRNYLTKSIKDEAFVQVNDVNINLSWSSSKVGLIELLYGLYLSKTFNHGNIELSQIMRWAEHTFSIELGNYHKTIGEIRARKNSRTKFLSFLADNLDQYFYDKDE</sequence>
<reference evidence="1" key="5">
    <citation type="journal article" date="2017" name="Genome Announc.">
        <title>Complete Circularized Genome Sequences of Four Strains of Elizabethkingia anophelis, Including Two Novel Strains Isolated from Wild-Caught Anopheles sinensis.</title>
        <authorList>
            <person name="Pei D."/>
            <person name="Nicholson A.C."/>
            <person name="Jiang J."/>
            <person name="Chen H."/>
            <person name="Whitney A.M."/>
            <person name="Villarma A."/>
            <person name="Bell M."/>
            <person name="Humrighouse B."/>
            <person name="Rowe L.A."/>
            <person name="Sheth M."/>
            <person name="Batra D."/>
            <person name="Juieng P."/>
            <person name="Loparev V.N."/>
            <person name="McQuiston J.R."/>
            <person name="Lan Y."/>
            <person name="Ma Y."/>
            <person name="Xu J."/>
        </authorList>
    </citation>
    <scope>NUCLEOTIDE SEQUENCE</scope>
</reference>
<dbReference type="RefSeq" id="WP_078407301.1">
    <property type="nucleotide sequence ID" value="NZ_CP016372.1"/>
</dbReference>
<reference evidence="1" key="3">
    <citation type="journal article" date="2016" name="Genome Announc.">
        <title>Complete Genome Sequences of Four Strains from the 2015-2016 Elizabethkingia anophelis Outbreak.</title>
        <authorList>
            <person name="Nicholson A.C."/>
            <person name="Whitney A.M."/>
            <person name="Emery B.D."/>
            <person name="Bell M.E."/>
            <person name="Gartin J.T."/>
            <person name="Humrighouse B.W."/>
            <person name="Loparev V.N."/>
            <person name="Batra D."/>
            <person name="Sheth M."/>
            <person name="Rowe L.A."/>
            <person name="Juieng P."/>
            <person name="Knipe K."/>
            <person name="Gulvik C."/>
            <person name="McQuiston J.R."/>
        </authorList>
    </citation>
    <scope>NUCLEOTIDE SEQUENCE</scope>
</reference>
<dbReference type="Pfam" id="PF09357">
    <property type="entry name" value="RteC"/>
    <property type="match status" value="1"/>
</dbReference>
<evidence type="ECO:0000313" key="1">
    <source>
        <dbReference type="EMBL" id="DAC75316.1"/>
    </source>
</evidence>
<dbReference type="InterPro" id="IPR018534">
    <property type="entry name" value="Tet_reg_excision_RteC"/>
</dbReference>
<reference evidence="1" key="6">
    <citation type="journal article" date="2017" name="Nat. Commun.">
        <title>Evolutionary dynamics and genomic features of the Elizabethkingia anophelis 2015 to 2016 Wisconsin outbreak strain.</title>
        <authorList>
            <person name="Perrin A."/>
            <person name="Larsonneur E."/>
            <person name="Nicholson A.C."/>
            <person name="Edwards D.J."/>
            <person name="Gundlach K.M."/>
            <person name="Whitney A.M."/>
            <person name="Gulvik C.A."/>
            <person name="Bell M.E."/>
            <person name="Rendueles O."/>
            <person name="Cury J."/>
            <person name="Hugon P."/>
            <person name="Clermont D."/>
            <person name="Enouf V."/>
            <person name="Loparev V."/>
            <person name="Juieng P."/>
            <person name="Monson T."/>
            <person name="Warshauer D."/>
            <person name="Elbadawi L.I."/>
            <person name="Walters M.S."/>
            <person name="Crist M.B."/>
            <person name="Noble-Wang J."/>
            <person name="Borlaug G."/>
            <person name="Rocha E.P.C."/>
            <person name="Criscuolo A."/>
            <person name="Touchon M."/>
            <person name="Davis J.P."/>
            <person name="Holt K.E."/>
            <person name="McQuiston J.R."/>
            <person name="Brisse S."/>
        </authorList>
    </citation>
    <scope>NUCLEOTIDE SEQUENCE</scope>
</reference>
<reference evidence="1" key="2">
    <citation type="journal article" date="2014" name="PLoS ONE">
        <title>Insights from the genome annotation of Elizabethkingia anophelis from the malaria vector Anopheles gambiae.</title>
        <authorList>
            <person name="Kukutla P."/>
            <person name="Lindberg B.G."/>
            <person name="Pei D."/>
            <person name="Rayl M."/>
            <person name="Yu W."/>
            <person name="Steritz M."/>
            <person name="Faye I."/>
            <person name="Xu J."/>
        </authorList>
    </citation>
    <scope>NUCLEOTIDE SEQUENCE</scope>
</reference>
<reference evidence="1" key="1">
    <citation type="journal article" date="2014" name="Genome Biol. Evol.">
        <title>Comparative genomic analysis of malaria mosquito vector-associated novel pathogen Elizabethkingia anophelis.</title>
        <authorList>
            <person name="Teo J."/>
            <person name="Tan S.Y."/>
            <person name="Liu Y."/>
            <person name="Tay M."/>
            <person name="Ding Y."/>
            <person name="Li Y."/>
            <person name="Kjelleberg S."/>
            <person name="Givskov M."/>
            <person name="Lin R.T."/>
            <person name="Yang L."/>
        </authorList>
    </citation>
    <scope>NUCLEOTIDE SEQUENCE</scope>
</reference>
<dbReference type="EMBL" id="BK010603">
    <property type="protein sequence ID" value="DAC75316.1"/>
    <property type="molecule type" value="Genomic_DNA"/>
</dbReference>
<name>A0A455ZEX2_9FLAO</name>
<reference evidence="1" key="7">
    <citation type="journal article" date="2017" name="Sci. Rep.">
        <title>Genomic features, phylogenetic relationships, and comparative genomics of Elizabethkingia anophelis strain EM361-97 isolated in Taiwan.</title>
        <authorList>
            <person name="Lin J.N."/>
            <person name="Lai C.H."/>
            <person name="Yang C.H."/>
            <person name="Huang Y.H."/>
            <person name="Lin H.H."/>
        </authorList>
    </citation>
    <scope>NUCLEOTIDE SEQUENCE</scope>
</reference>
<proteinExistence type="predicted"/>
<protein>
    <submittedName>
        <fullName evidence="1">Tetracycline resistance element mobilization regulatory protein rteC</fullName>
    </submittedName>
</protein>
<organism evidence="1">
    <name type="scientific">Elizabethkingia anophelis</name>
    <dbReference type="NCBI Taxonomy" id="1117645"/>
    <lineage>
        <taxon>Bacteria</taxon>
        <taxon>Pseudomonadati</taxon>
        <taxon>Bacteroidota</taxon>
        <taxon>Flavobacteriia</taxon>
        <taxon>Flavobacteriales</taxon>
        <taxon>Weeksellaceae</taxon>
        <taxon>Elizabethkingia</taxon>
    </lineage>
</organism>
<reference evidence="1" key="4">
    <citation type="journal article" date="2016" name="Sci. Rep.">
        <title>Genomic epidemiology and global diversity of the emerging bacterial pathogen Elizabethkingia anophelis.</title>
        <authorList>
            <person name="Breurec S."/>
            <person name="Criscuolo A."/>
            <person name="Diancourt L."/>
            <person name="Rendueles O."/>
            <person name="Vandenbogaert M."/>
            <person name="Passet V."/>
            <person name="Caro V."/>
            <person name="Rocha E.P."/>
            <person name="Touchon M."/>
            <person name="Brisse S."/>
        </authorList>
    </citation>
    <scope>NUCLEOTIDE SEQUENCE</scope>
</reference>
<accession>A0A455ZEX2</accession>
<dbReference type="KEGG" id="een:BBD30_12260"/>